<dbReference type="PANTHER" id="PTHR19328:SF75">
    <property type="entry name" value="ALDOSE SUGAR DEHYDROGENASE YLII"/>
    <property type="match status" value="1"/>
</dbReference>
<dbReference type="InterPro" id="IPR011042">
    <property type="entry name" value="6-blade_b-propeller_TolB-like"/>
</dbReference>
<protein>
    <submittedName>
        <fullName evidence="4">PQQ-dependent sugar dehydrogenase</fullName>
    </submittedName>
</protein>
<organism evidence="4 5">
    <name type="scientific">Novosphingobium aerophilum</name>
    <dbReference type="NCBI Taxonomy" id="2839843"/>
    <lineage>
        <taxon>Bacteria</taxon>
        <taxon>Pseudomonadati</taxon>
        <taxon>Pseudomonadota</taxon>
        <taxon>Alphaproteobacteria</taxon>
        <taxon>Sphingomonadales</taxon>
        <taxon>Sphingomonadaceae</taxon>
        <taxon>Novosphingobium</taxon>
    </lineage>
</organism>
<accession>A0A7X1F6K2</accession>
<gene>
    <name evidence="4" type="ORF">H7F49_06495</name>
</gene>
<dbReference type="InterPro" id="IPR012938">
    <property type="entry name" value="Glc/Sorbosone_DH"/>
</dbReference>
<dbReference type="EMBL" id="JACLAU010000006">
    <property type="protein sequence ID" value="MBC2651347.1"/>
    <property type="molecule type" value="Genomic_DNA"/>
</dbReference>
<evidence type="ECO:0000259" key="3">
    <source>
        <dbReference type="Pfam" id="PF07995"/>
    </source>
</evidence>
<feature type="domain" description="Glucose/Sorbosone dehydrogenase" evidence="3">
    <location>
        <begin position="244"/>
        <end position="400"/>
    </location>
</feature>
<dbReference type="SUPFAM" id="SSF50952">
    <property type="entry name" value="Soluble quinoprotein glucose dehydrogenase"/>
    <property type="match status" value="1"/>
</dbReference>
<keyword evidence="5" id="KW-1185">Reference proteome</keyword>
<name>A0A7X1F6K2_9SPHN</name>
<proteinExistence type="predicted"/>
<comment type="caution">
    <text evidence="4">The sequence shown here is derived from an EMBL/GenBank/DDBJ whole genome shotgun (WGS) entry which is preliminary data.</text>
</comment>
<evidence type="ECO:0000256" key="1">
    <source>
        <dbReference type="SAM" id="MobiDB-lite"/>
    </source>
</evidence>
<dbReference type="Pfam" id="PF07995">
    <property type="entry name" value="GSDH"/>
    <property type="match status" value="2"/>
</dbReference>
<sequence>MRRIPSLLLAPVLLASLLPGCAEASDDPPGDPAPFAVTRIADFQYPWRIAFMPDGRMLLTEKPGKVWLVTQDGVKRQVEGIPSVRHAGQGGLLGIYVAPTFARDRGVYLTYSEPGETGSGLALARARLSADGLRLEGLKVIWREFIKGKGGQFGGAVAFSPDRKHLFLTVGDRQRMTPAQDPDLPQGKILRLTLDGRPAPGNPLSGRTGAKTVPLIDPPRDTDAAKTAPIVQRITLPSANLTPSETWATGFRTPYGLAFGPDGRLWELEHGPAGGDELNLVEPGRNYGWPLASFGNNYNGVPIPKPDARPDLTGPVIQWTPVIGPGNLMFYNGTKFPAWRGQALAGGLASMAIERIVFDGKGGARVAARYKLGFRVRDVAQAPDGALWAIADSNPGGLYRLVPK</sequence>
<evidence type="ECO:0000256" key="2">
    <source>
        <dbReference type="SAM" id="SignalP"/>
    </source>
</evidence>
<feature type="chain" id="PRO_5030960266" evidence="2">
    <location>
        <begin position="25"/>
        <end position="404"/>
    </location>
</feature>
<feature type="region of interest" description="Disordered" evidence="1">
    <location>
        <begin position="195"/>
        <end position="223"/>
    </location>
</feature>
<dbReference type="AlphaFoldDB" id="A0A7X1F6K2"/>
<reference evidence="4 5" key="1">
    <citation type="submission" date="2020-08" db="EMBL/GenBank/DDBJ databases">
        <title>The genome sequence of Novosphingobium flavum 4Y4.</title>
        <authorList>
            <person name="Liu Y."/>
        </authorList>
    </citation>
    <scope>NUCLEOTIDE SEQUENCE [LARGE SCALE GENOMIC DNA]</scope>
    <source>
        <strain evidence="4 5">4Y4</strain>
    </source>
</reference>
<evidence type="ECO:0000313" key="4">
    <source>
        <dbReference type="EMBL" id="MBC2651347.1"/>
    </source>
</evidence>
<keyword evidence="2" id="KW-0732">Signal</keyword>
<dbReference type="Gene3D" id="2.120.10.30">
    <property type="entry name" value="TolB, C-terminal domain"/>
    <property type="match status" value="1"/>
</dbReference>
<dbReference type="Proteomes" id="UP000520156">
    <property type="component" value="Unassembled WGS sequence"/>
</dbReference>
<evidence type="ECO:0000313" key="5">
    <source>
        <dbReference type="Proteomes" id="UP000520156"/>
    </source>
</evidence>
<dbReference type="InterPro" id="IPR011041">
    <property type="entry name" value="Quinoprot_gluc/sorb_DH_b-prop"/>
</dbReference>
<feature type="signal peptide" evidence="2">
    <location>
        <begin position="1"/>
        <end position="24"/>
    </location>
</feature>
<dbReference type="PANTHER" id="PTHR19328">
    <property type="entry name" value="HEDGEHOG-INTERACTING PROTEIN"/>
    <property type="match status" value="1"/>
</dbReference>
<feature type="domain" description="Glucose/Sorbosone dehydrogenase" evidence="3">
    <location>
        <begin position="43"/>
        <end position="211"/>
    </location>
</feature>